<evidence type="ECO:0000313" key="2">
    <source>
        <dbReference type="Proteomes" id="UP000501690"/>
    </source>
</evidence>
<accession>A0A4D6NQE8</accession>
<evidence type="ECO:0008006" key="3">
    <source>
        <dbReference type="Google" id="ProtNLM"/>
    </source>
</evidence>
<organism evidence="1 2">
    <name type="scientific">Vigna unguiculata</name>
    <name type="common">Cowpea</name>
    <dbReference type="NCBI Taxonomy" id="3917"/>
    <lineage>
        <taxon>Eukaryota</taxon>
        <taxon>Viridiplantae</taxon>
        <taxon>Streptophyta</taxon>
        <taxon>Embryophyta</taxon>
        <taxon>Tracheophyta</taxon>
        <taxon>Spermatophyta</taxon>
        <taxon>Magnoliopsida</taxon>
        <taxon>eudicotyledons</taxon>
        <taxon>Gunneridae</taxon>
        <taxon>Pentapetalae</taxon>
        <taxon>rosids</taxon>
        <taxon>fabids</taxon>
        <taxon>Fabales</taxon>
        <taxon>Fabaceae</taxon>
        <taxon>Papilionoideae</taxon>
        <taxon>50 kb inversion clade</taxon>
        <taxon>NPAAA clade</taxon>
        <taxon>indigoferoid/millettioid clade</taxon>
        <taxon>Phaseoleae</taxon>
        <taxon>Vigna</taxon>
    </lineage>
</organism>
<proteinExistence type="predicted"/>
<dbReference type="Pfam" id="PF05056">
    <property type="entry name" value="DUF674"/>
    <property type="match status" value="3"/>
</dbReference>
<protein>
    <recommendedName>
        <fullName evidence="3">DUF674 family protein</fullName>
    </recommendedName>
</protein>
<sequence>MAMAMAMAITEEEEVSLKVVVNKETNKVLFAEAKKDFVDVLFSFLTVPLATIVRLVENESTMGPVTIGSLNSFYHSVAALDFNGLWGQIFKPALLRPQNKAQEFCNSLKINIDNTHPPITFCPELVILRRLEDGFVNDAETFVITDDLMVIPNTVDYSVLAQMQALGIKGPTSLKEITMNFTKKKVLDLLKCSLVSESCLTDLLLEKKPRIYRPPFFMGSAEKNSSITFKLKLVIRKSDGKVLYAHGDKYFANMLFSLLAHPLGEVAGMLGGDTCLGCIDGLYNSIADLNENLYFKSKEAKSMLVDAPTFTPRSNQGVEEELSMFAVTDDLVIAPSYPTSDIYLISRFNVSFLDVKEKMVTIGLAECFNILKAALTSTSVLTIGLAHLLSEAATSVDVSSLLDASSDVESSSDDSLCSSYATSL</sequence>
<dbReference type="InterPro" id="IPR007750">
    <property type="entry name" value="DUF674"/>
</dbReference>
<dbReference type="EMBL" id="CP039355">
    <property type="protein sequence ID" value="QCE15151.1"/>
    <property type="molecule type" value="Genomic_DNA"/>
</dbReference>
<name>A0A4D6NQE8_VIGUN</name>
<gene>
    <name evidence="1" type="ORF">DEO72_LG11g2160</name>
</gene>
<evidence type="ECO:0000313" key="1">
    <source>
        <dbReference type="EMBL" id="QCE15151.1"/>
    </source>
</evidence>
<dbReference type="PANTHER" id="PTHR33103">
    <property type="entry name" value="OS01G0153900 PROTEIN"/>
    <property type="match status" value="1"/>
</dbReference>
<keyword evidence="2" id="KW-1185">Reference proteome</keyword>
<dbReference type="AlphaFoldDB" id="A0A4D6NQE8"/>
<dbReference type="PANTHER" id="PTHR33103:SF27">
    <property type="entry name" value="OS04G0594700 PROTEIN"/>
    <property type="match status" value="1"/>
</dbReference>
<dbReference type="Proteomes" id="UP000501690">
    <property type="component" value="Linkage Group LG11"/>
</dbReference>
<reference evidence="1 2" key="1">
    <citation type="submission" date="2019-04" db="EMBL/GenBank/DDBJ databases">
        <title>An improved genome assembly and genetic linkage map for asparagus bean, Vigna unguiculata ssp. sesquipedialis.</title>
        <authorList>
            <person name="Xia Q."/>
            <person name="Zhang R."/>
            <person name="Dong Y."/>
        </authorList>
    </citation>
    <scope>NUCLEOTIDE SEQUENCE [LARGE SCALE GENOMIC DNA]</scope>
    <source>
        <tissue evidence="1">Leaf</tissue>
    </source>
</reference>